<feature type="non-terminal residue" evidence="1">
    <location>
        <position position="78"/>
    </location>
</feature>
<name>B3TK74_HALDV</name>
<dbReference type="AlphaFoldDB" id="B3TK74"/>
<sequence>YSYPRWRPRSWERDRSFYTYLNDERYRNRELNRIHRPRDVVEASEPEVPPEEVATRLHVKSVDLHIEDNGGNHNTNMY</sequence>
<evidence type="ECO:0000313" key="1">
    <source>
        <dbReference type="EMBL" id="ABY87403.1"/>
    </source>
</evidence>
<protein>
    <submittedName>
        <fullName evidence="1">Uncharacterized protein</fullName>
    </submittedName>
</protein>
<organism evidence="1">
    <name type="scientific">Haliotis diversicolor</name>
    <name type="common">Abalone</name>
    <name type="synonym">Sulculus diversicolor</name>
    <dbReference type="NCBI Taxonomy" id="36095"/>
    <lineage>
        <taxon>Eukaryota</taxon>
        <taxon>Metazoa</taxon>
        <taxon>Spiralia</taxon>
        <taxon>Lophotrochozoa</taxon>
        <taxon>Mollusca</taxon>
        <taxon>Gastropoda</taxon>
        <taxon>Vetigastropoda</taxon>
        <taxon>Lepetellida</taxon>
        <taxon>Haliotoidea</taxon>
        <taxon>Haliotidae</taxon>
        <taxon>Haliotis</taxon>
    </lineage>
</organism>
<dbReference type="EMBL" id="EU244387">
    <property type="protein sequence ID" value="ABY87403.1"/>
    <property type="molecule type" value="mRNA"/>
</dbReference>
<reference evidence="1" key="2">
    <citation type="journal article" date="2008" name="Dev. Comp. Immunol.">
        <title>Identification of the up-regulated expression genes in hemocytes of variously colored abalone (Haliotis diversicolor Reeve, 1846) challenged with bacteria.</title>
        <authorList>
            <person name="Wang K.J."/>
            <person name="Ren H.L."/>
            <person name="Xu D.D."/>
            <person name="Cai L."/>
            <person name="Yang M."/>
        </authorList>
    </citation>
    <scope>NUCLEOTIDE SEQUENCE</scope>
</reference>
<proteinExistence type="evidence at transcript level"/>
<feature type="non-terminal residue" evidence="1">
    <location>
        <position position="1"/>
    </location>
</feature>
<accession>B3TK74</accession>
<reference evidence="1" key="1">
    <citation type="submission" date="2007-10" db="EMBL/GenBank/DDBJ databases">
        <authorList>
            <person name="Ren H.-L."/>
            <person name="Wang K.-J."/>
            <person name="Xu D.-D."/>
            <person name="Cai L."/>
            <person name="Lin Z.-Y."/>
            <person name="Yang M."/>
            <person name="Qiao K."/>
            <person name="Zhang N."/>
        </authorList>
    </citation>
    <scope>NUCLEOTIDE SEQUENCE</scope>
</reference>